<evidence type="ECO:0000256" key="4">
    <source>
        <dbReference type="ARBA" id="ARBA00022729"/>
    </source>
</evidence>
<evidence type="ECO:0000256" key="5">
    <source>
        <dbReference type="ARBA" id="ARBA00022989"/>
    </source>
</evidence>
<dbReference type="GO" id="GO:0051707">
    <property type="term" value="P:response to other organism"/>
    <property type="evidence" value="ECO:0007669"/>
    <property type="project" value="UniProtKB-ARBA"/>
</dbReference>
<dbReference type="FunFam" id="2.90.10.10:FF:000027">
    <property type="entry name" value="Serine/threonine-protein kinase"/>
    <property type="match status" value="1"/>
</dbReference>
<dbReference type="GO" id="GO:0004674">
    <property type="term" value="F:protein serine/threonine kinase activity"/>
    <property type="evidence" value="ECO:0007669"/>
    <property type="project" value="UniProtKB-EC"/>
</dbReference>
<dbReference type="PANTHER" id="PTHR47974">
    <property type="entry name" value="OS07G0415500 PROTEIN"/>
    <property type="match status" value="1"/>
</dbReference>
<keyword evidence="13" id="KW-1185">Reference proteome</keyword>
<comment type="catalytic activity">
    <reaction evidence="9">
        <text>L-seryl-[protein] + ATP = O-phospho-L-seryl-[protein] + ADP + H(+)</text>
        <dbReference type="Rhea" id="RHEA:17989"/>
        <dbReference type="Rhea" id="RHEA-COMP:9863"/>
        <dbReference type="Rhea" id="RHEA-COMP:11604"/>
        <dbReference type="ChEBI" id="CHEBI:15378"/>
        <dbReference type="ChEBI" id="CHEBI:29999"/>
        <dbReference type="ChEBI" id="CHEBI:30616"/>
        <dbReference type="ChEBI" id="CHEBI:83421"/>
        <dbReference type="ChEBI" id="CHEBI:456216"/>
        <dbReference type="EC" id="2.7.11.1"/>
    </reaction>
</comment>
<name>A0AAV5BRU9_ELECO</name>
<evidence type="ECO:0000256" key="6">
    <source>
        <dbReference type="ARBA" id="ARBA00023136"/>
    </source>
</evidence>
<dbReference type="Gene3D" id="2.90.10.10">
    <property type="entry name" value="Bulb-type lectin domain"/>
    <property type="match status" value="1"/>
</dbReference>
<evidence type="ECO:0000256" key="9">
    <source>
        <dbReference type="ARBA" id="ARBA00048679"/>
    </source>
</evidence>
<accession>A0AAV5BRU9</accession>
<proteinExistence type="predicted"/>
<comment type="catalytic activity">
    <reaction evidence="8">
        <text>L-threonyl-[protein] + ATP = O-phospho-L-threonyl-[protein] + ADP + H(+)</text>
        <dbReference type="Rhea" id="RHEA:46608"/>
        <dbReference type="Rhea" id="RHEA-COMP:11060"/>
        <dbReference type="Rhea" id="RHEA-COMP:11605"/>
        <dbReference type="ChEBI" id="CHEBI:15378"/>
        <dbReference type="ChEBI" id="CHEBI:30013"/>
        <dbReference type="ChEBI" id="CHEBI:30616"/>
        <dbReference type="ChEBI" id="CHEBI:61977"/>
        <dbReference type="ChEBI" id="CHEBI:456216"/>
        <dbReference type="EC" id="2.7.11.1"/>
    </reaction>
</comment>
<evidence type="ECO:0000256" key="1">
    <source>
        <dbReference type="ARBA" id="ARBA00004479"/>
    </source>
</evidence>
<dbReference type="GO" id="GO:0016020">
    <property type="term" value="C:membrane"/>
    <property type="evidence" value="ECO:0007669"/>
    <property type="project" value="UniProtKB-SubCell"/>
</dbReference>
<comment type="subcellular location">
    <subcellularLocation>
        <location evidence="1">Membrane</location>
        <topology evidence="1">Single-pass type I membrane protein</topology>
    </subcellularLocation>
</comment>
<dbReference type="AlphaFoldDB" id="A0AAV5BRU9"/>
<comment type="caution">
    <text evidence="12">The sequence shown here is derived from an EMBL/GenBank/DDBJ whole genome shotgun (WGS) entry which is preliminary data.</text>
</comment>
<evidence type="ECO:0000259" key="11">
    <source>
        <dbReference type="PROSITE" id="PS50927"/>
    </source>
</evidence>
<dbReference type="PANTHER" id="PTHR47974:SF4">
    <property type="entry name" value="RECEPTOR-LIKE SERINE_THREONINE-PROTEIN KINASE"/>
    <property type="match status" value="1"/>
</dbReference>
<dbReference type="SMART" id="SM00108">
    <property type="entry name" value="B_lectin"/>
    <property type="match status" value="1"/>
</dbReference>
<evidence type="ECO:0000256" key="10">
    <source>
        <dbReference type="SAM" id="SignalP"/>
    </source>
</evidence>
<keyword evidence="4 10" id="KW-0732">Signal</keyword>
<keyword evidence="7" id="KW-0675">Receptor</keyword>
<keyword evidence="5" id="KW-1133">Transmembrane helix</keyword>
<feature type="domain" description="Bulb-type lectin" evidence="11">
    <location>
        <begin position="17"/>
        <end position="146"/>
    </location>
</feature>
<dbReference type="CDD" id="cd00028">
    <property type="entry name" value="B_lectin"/>
    <property type="match status" value="1"/>
</dbReference>
<evidence type="ECO:0000313" key="12">
    <source>
        <dbReference type="EMBL" id="GJM88338.1"/>
    </source>
</evidence>
<evidence type="ECO:0000256" key="8">
    <source>
        <dbReference type="ARBA" id="ARBA00047899"/>
    </source>
</evidence>
<evidence type="ECO:0000256" key="7">
    <source>
        <dbReference type="ARBA" id="ARBA00023170"/>
    </source>
</evidence>
<dbReference type="SUPFAM" id="SSF51110">
    <property type="entry name" value="alpha-D-mannose-specific plant lectins"/>
    <property type="match status" value="1"/>
</dbReference>
<reference evidence="12" key="2">
    <citation type="submission" date="2021-12" db="EMBL/GenBank/DDBJ databases">
        <title>Resequencing data analysis of finger millet.</title>
        <authorList>
            <person name="Hatakeyama M."/>
            <person name="Aluri S."/>
            <person name="Balachadran M.T."/>
            <person name="Sivarajan S.R."/>
            <person name="Poveda L."/>
            <person name="Shimizu-Inatsugi R."/>
            <person name="Schlapbach R."/>
            <person name="Sreeman S.M."/>
            <person name="Shimizu K.K."/>
        </authorList>
    </citation>
    <scope>NUCLEOTIDE SEQUENCE</scope>
</reference>
<keyword evidence="6" id="KW-0472">Membrane</keyword>
<dbReference type="PROSITE" id="PS50927">
    <property type="entry name" value="BULB_LECTIN"/>
    <property type="match status" value="1"/>
</dbReference>
<dbReference type="InterPro" id="IPR036426">
    <property type="entry name" value="Bulb-type_lectin_dom_sf"/>
</dbReference>
<dbReference type="InterPro" id="IPR001480">
    <property type="entry name" value="Bulb-type_lectin_dom"/>
</dbReference>
<dbReference type="EC" id="2.7.11.1" evidence="2"/>
<dbReference type="Pfam" id="PF01453">
    <property type="entry name" value="B_lectin"/>
    <property type="match status" value="1"/>
</dbReference>
<gene>
    <name evidence="12" type="primary">ga04389</name>
    <name evidence="12" type="ORF">PR202_ga04389</name>
</gene>
<reference evidence="12" key="1">
    <citation type="journal article" date="2018" name="DNA Res.">
        <title>Multiple hybrid de novo genome assembly of finger millet, an orphan allotetraploid crop.</title>
        <authorList>
            <person name="Hatakeyama M."/>
            <person name="Aluri S."/>
            <person name="Balachadran M.T."/>
            <person name="Sivarajan S.R."/>
            <person name="Patrignani A."/>
            <person name="Gruter S."/>
            <person name="Poveda L."/>
            <person name="Shimizu-Inatsugi R."/>
            <person name="Baeten J."/>
            <person name="Francoijs K.J."/>
            <person name="Nataraja K.N."/>
            <person name="Reddy Y.A.N."/>
            <person name="Phadnis S."/>
            <person name="Ravikumar R.L."/>
            <person name="Schlapbach R."/>
            <person name="Sreeman S.M."/>
            <person name="Shimizu K.K."/>
        </authorList>
    </citation>
    <scope>NUCLEOTIDE SEQUENCE</scope>
</reference>
<sequence>MAALLAAFAILSLLALPLHAAHHSILPLKSFLAVEEYKTKILQSRDGTFSCGFYQIYTDAFTFSIWYSNSVNKTTVWSANRGSPVRSWGSAITLRKDGSIVLTDYDGTVVWQTEGNFPNVQYAELLDSGNLVLKNSSGDIVWKSFDSPTDTFLPTQLITDGINYRELVKATEKFKHEIGWGGTGVAYKGILDDGRAVVIKKLGNDPFWLEEFIDFRLGGELNNSQAEVMIKVAISCLEEEMKKRPTMESVVEILLDVAEINETTTC</sequence>
<dbReference type="Proteomes" id="UP001054889">
    <property type="component" value="Unassembled WGS sequence"/>
</dbReference>
<protein>
    <recommendedName>
        <fullName evidence="2">non-specific serine/threonine protein kinase</fullName>
        <ecNumber evidence="2">2.7.11.1</ecNumber>
    </recommendedName>
</protein>
<dbReference type="Gene3D" id="3.30.200.20">
    <property type="entry name" value="Phosphorylase Kinase, domain 1"/>
    <property type="match status" value="1"/>
</dbReference>
<keyword evidence="3" id="KW-0812">Transmembrane</keyword>
<dbReference type="EMBL" id="BQKI01000002">
    <property type="protein sequence ID" value="GJM88338.1"/>
    <property type="molecule type" value="Genomic_DNA"/>
</dbReference>
<evidence type="ECO:0000256" key="3">
    <source>
        <dbReference type="ARBA" id="ARBA00022692"/>
    </source>
</evidence>
<feature type="signal peptide" evidence="10">
    <location>
        <begin position="1"/>
        <end position="20"/>
    </location>
</feature>
<evidence type="ECO:0000256" key="2">
    <source>
        <dbReference type="ARBA" id="ARBA00012513"/>
    </source>
</evidence>
<evidence type="ECO:0000313" key="13">
    <source>
        <dbReference type="Proteomes" id="UP001054889"/>
    </source>
</evidence>
<feature type="chain" id="PRO_5043540050" description="non-specific serine/threonine protein kinase" evidence="10">
    <location>
        <begin position="21"/>
        <end position="266"/>
    </location>
</feature>
<organism evidence="12 13">
    <name type="scientific">Eleusine coracana subsp. coracana</name>
    <dbReference type="NCBI Taxonomy" id="191504"/>
    <lineage>
        <taxon>Eukaryota</taxon>
        <taxon>Viridiplantae</taxon>
        <taxon>Streptophyta</taxon>
        <taxon>Embryophyta</taxon>
        <taxon>Tracheophyta</taxon>
        <taxon>Spermatophyta</taxon>
        <taxon>Magnoliopsida</taxon>
        <taxon>Liliopsida</taxon>
        <taxon>Poales</taxon>
        <taxon>Poaceae</taxon>
        <taxon>PACMAD clade</taxon>
        <taxon>Chloridoideae</taxon>
        <taxon>Cynodonteae</taxon>
        <taxon>Eleusininae</taxon>
        <taxon>Eleusine</taxon>
    </lineage>
</organism>